<dbReference type="GO" id="GO:0005886">
    <property type="term" value="C:plasma membrane"/>
    <property type="evidence" value="ECO:0007669"/>
    <property type="project" value="TreeGrafter"/>
</dbReference>
<dbReference type="GO" id="GO:0043164">
    <property type="term" value="P:Gram-negative-bacterium-type cell wall biogenesis"/>
    <property type="evidence" value="ECO:0007669"/>
    <property type="project" value="TreeGrafter"/>
</dbReference>
<keyword evidence="1" id="KW-1133">Transmembrane helix</keyword>
<evidence type="ECO:0000259" key="2">
    <source>
        <dbReference type="Pfam" id="PF02698"/>
    </source>
</evidence>
<accession>A0A7W7Y3L2</accession>
<evidence type="ECO:0000256" key="1">
    <source>
        <dbReference type="SAM" id="Phobius"/>
    </source>
</evidence>
<dbReference type="RefSeq" id="WP_183730010.1">
    <property type="nucleotide sequence ID" value="NZ_JACHID010000003.1"/>
</dbReference>
<feature type="transmembrane region" description="Helical" evidence="1">
    <location>
        <begin position="33"/>
        <end position="57"/>
    </location>
</feature>
<dbReference type="InterPro" id="IPR003848">
    <property type="entry name" value="DUF218"/>
</dbReference>
<organism evidence="3 4">
    <name type="scientific">Desulfurispira natronophila</name>
    <dbReference type="NCBI Taxonomy" id="682562"/>
    <lineage>
        <taxon>Bacteria</taxon>
        <taxon>Pseudomonadati</taxon>
        <taxon>Chrysiogenota</taxon>
        <taxon>Chrysiogenia</taxon>
        <taxon>Chrysiogenales</taxon>
        <taxon>Chrysiogenaceae</taxon>
        <taxon>Desulfurispira</taxon>
    </lineage>
</organism>
<dbReference type="Gene3D" id="3.40.50.620">
    <property type="entry name" value="HUPs"/>
    <property type="match status" value="1"/>
</dbReference>
<dbReference type="GO" id="GO:0000270">
    <property type="term" value="P:peptidoglycan metabolic process"/>
    <property type="evidence" value="ECO:0007669"/>
    <property type="project" value="TreeGrafter"/>
</dbReference>
<keyword evidence="1" id="KW-0472">Membrane</keyword>
<dbReference type="PANTHER" id="PTHR30336:SF4">
    <property type="entry name" value="ENVELOPE BIOGENESIS FACTOR ELYC"/>
    <property type="match status" value="1"/>
</dbReference>
<evidence type="ECO:0000313" key="3">
    <source>
        <dbReference type="EMBL" id="MBB5021398.1"/>
    </source>
</evidence>
<dbReference type="Pfam" id="PF02698">
    <property type="entry name" value="DUF218"/>
    <property type="match status" value="1"/>
</dbReference>
<dbReference type="Proteomes" id="UP000528322">
    <property type="component" value="Unassembled WGS sequence"/>
</dbReference>
<evidence type="ECO:0000313" key="4">
    <source>
        <dbReference type="Proteomes" id="UP000528322"/>
    </source>
</evidence>
<gene>
    <name evidence="3" type="ORF">HNR37_000707</name>
</gene>
<feature type="transmembrane region" description="Helical" evidence="1">
    <location>
        <begin position="7"/>
        <end position="27"/>
    </location>
</feature>
<dbReference type="InterPro" id="IPR014729">
    <property type="entry name" value="Rossmann-like_a/b/a_fold"/>
</dbReference>
<protein>
    <submittedName>
        <fullName evidence="3">Uncharacterized SAM-binding protein YcdF (DUF218 family)</fullName>
    </submittedName>
</protein>
<keyword evidence="1" id="KW-0812">Transmembrane</keyword>
<dbReference type="CDD" id="cd06259">
    <property type="entry name" value="YdcF-like"/>
    <property type="match status" value="1"/>
</dbReference>
<name>A0A7W7Y3L2_9BACT</name>
<keyword evidence="4" id="KW-1185">Reference proteome</keyword>
<reference evidence="3 4" key="1">
    <citation type="submission" date="2020-08" db="EMBL/GenBank/DDBJ databases">
        <title>Genomic Encyclopedia of Type Strains, Phase IV (KMG-IV): sequencing the most valuable type-strain genomes for metagenomic binning, comparative biology and taxonomic classification.</title>
        <authorList>
            <person name="Goeker M."/>
        </authorList>
    </citation>
    <scope>NUCLEOTIDE SEQUENCE [LARGE SCALE GENOMIC DNA]</scope>
    <source>
        <strain evidence="3 4">DSM 22071</strain>
    </source>
</reference>
<sequence>MINILKYLFLPPLFNIILIFLGLLLIYRFKKTGMALCSFGLASLLLLSLPITSYLLLRPLETAHPLQEKQMEEVQAVVVLGGGRDYTAPEYGWKHGPSDATLKRLAYGAYVAHQAKVPILVSGGRVHGEEHSEAFLMARALQNIFGIQTVWLEEESRTTRENAQYSTATLQAENIDLIALVSQAWHLPRAMGEFQNHSVTVIAAPTAFISPPPPGVMGWIPRTYHLQQSTIALHEYMGLVVYRLTSHR</sequence>
<dbReference type="AlphaFoldDB" id="A0A7W7Y3L2"/>
<dbReference type="PANTHER" id="PTHR30336">
    <property type="entry name" value="INNER MEMBRANE PROTEIN, PROBABLE PERMEASE"/>
    <property type="match status" value="1"/>
</dbReference>
<feature type="domain" description="DUF218" evidence="2">
    <location>
        <begin position="75"/>
        <end position="238"/>
    </location>
</feature>
<comment type="caution">
    <text evidence="3">The sequence shown here is derived from an EMBL/GenBank/DDBJ whole genome shotgun (WGS) entry which is preliminary data.</text>
</comment>
<proteinExistence type="predicted"/>
<dbReference type="EMBL" id="JACHID010000003">
    <property type="protein sequence ID" value="MBB5021398.1"/>
    <property type="molecule type" value="Genomic_DNA"/>
</dbReference>
<dbReference type="InterPro" id="IPR051599">
    <property type="entry name" value="Cell_Envelope_Assoc"/>
</dbReference>